<reference evidence="1 2" key="1">
    <citation type="submission" date="2020-10" db="EMBL/GenBank/DDBJ databases">
        <title>The draft genomes of Cyclamen pathogen Pseudomonas sp.</title>
        <authorList>
            <person name="Fujikawa T."/>
            <person name="Sawada H."/>
        </authorList>
    </citation>
    <scope>NUCLEOTIDE SEQUENCE [LARGE SCALE GENOMIC DNA]</scope>
    <source>
        <strain evidence="1 2">MAFF 301449</strain>
    </source>
</reference>
<proteinExistence type="predicted"/>
<evidence type="ECO:0000313" key="1">
    <source>
        <dbReference type="EMBL" id="MBE8590750.1"/>
    </source>
</evidence>
<dbReference type="EMBL" id="JADDUM010000041">
    <property type="protein sequence ID" value="MBE8590750.1"/>
    <property type="molecule type" value="Genomic_DNA"/>
</dbReference>
<accession>A0ABR9SP84</accession>
<evidence type="ECO:0008006" key="3">
    <source>
        <dbReference type="Google" id="ProtNLM"/>
    </source>
</evidence>
<protein>
    <recommendedName>
        <fullName evidence="3">Ead/Ea22-like family protein</fullName>
    </recommendedName>
</protein>
<dbReference type="RefSeq" id="WP_193861879.1">
    <property type="nucleotide sequence ID" value="NZ_JADDUM010000041.1"/>
</dbReference>
<sequence length="220" mass="24338">MTDNKKLKVLCEAAPTGPWLVENDSLYFKDDGYTRHLLEADAGHDVEDEAYYAALKFIAAANPSAVLALIAENDRLKTLRSTTERDLAQELEVWRNGPSCWSCSDTGDVHDIVGEWRGQCDCNATKLIDAASERDQLKAENAGLRTGYEAYEQVNAELKAENEALRDYLNLRVSAMPRDRLREIFNTAYYGPRELGSDGEQCRAGVLAVIGAAMGQGKQS</sequence>
<organism evidence="1 2">
    <name type="scientific">Pseudomonas cyclaminis</name>
    <dbReference type="NCBI Taxonomy" id="2781239"/>
    <lineage>
        <taxon>Bacteria</taxon>
        <taxon>Pseudomonadati</taxon>
        <taxon>Pseudomonadota</taxon>
        <taxon>Gammaproteobacteria</taxon>
        <taxon>Pseudomonadales</taxon>
        <taxon>Pseudomonadaceae</taxon>
        <taxon>Pseudomonas</taxon>
    </lineage>
</organism>
<name>A0ABR9SP84_9PSED</name>
<evidence type="ECO:0000313" key="2">
    <source>
        <dbReference type="Proteomes" id="UP000613075"/>
    </source>
</evidence>
<dbReference type="Proteomes" id="UP000613075">
    <property type="component" value="Unassembled WGS sequence"/>
</dbReference>
<keyword evidence="2" id="KW-1185">Reference proteome</keyword>
<gene>
    <name evidence="1" type="ORF">IQK56_07295</name>
</gene>
<comment type="caution">
    <text evidence="1">The sequence shown here is derived from an EMBL/GenBank/DDBJ whole genome shotgun (WGS) entry which is preliminary data.</text>
</comment>